<dbReference type="Proteomes" id="UP001289374">
    <property type="component" value="Unassembled WGS sequence"/>
</dbReference>
<proteinExistence type="predicted"/>
<dbReference type="EMBL" id="JACGWL010000014">
    <property type="protein sequence ID" value="KAK4387259.1"/>
    <property type="molecule type" value="Genomic_DNA"/>
</dbReference>
<organism evidence="7 8">
    <name type="scientific">Sesamum angolense</name>
    <dbReference type="NCBI Taxonomy" id="2727404"/>
    <lineage>
        <taxon>Eukaryota</taxon>
        <taxon>Viridiplantae</taxon>
        <taxon>Streptophyta</taxon>
        <taxon>Embryophyta</taxon>
        <taxon>Tracheophyta</taxon>
        <taxon>Spermatophyta</taxon>
        <taxon>Magnoliopsida</taxon>
        <taxon>eudicotyledons</taxon>
        <taxon>Gunneridae</taxon>
        <taxon>Pentapetalae</taxon>
        <taxon>asterids</taxon>
        <taxon>lamiids</taxon>
        <taxon>Lamiales</taxon>
        <taxon>Pedaliaceae</taxon>
        <taxon>Sesamum</taxon>
    </lineage>
</organism>
<gene>
    <name evidence="7" type="ORF">Sango_2332500</name>
</gene>
<dbReference type="InterPro" id="IPR050352">
    <property type="entry name" value="ABCG_transporters"/>
</dbReference>
<dbReference type="GO" id="GO:0042626">
    <property type="term" value="F:ATPase-coupled transmembrane transporter activity"/>
    <property type="evidence" value="ECO:0007669"/>
    <property type="project" value="TreeGrafter"/>
</dbReference>
<name>A0AAE2BJ58_9LAMI</name>
<evidence type="ECO:0000256" key="4">
    <source>
        <dbReference type="ARBA" id="ARBA00022989"/>
    </source>
</evidence>
<dbReference type="AlphaFoldDB" id="A0AAE2BJ58"/>
<feature type="transmembrane region" description="Helical" evidence="6">
    <location>
        <begin position="290"/>
        <end position="310"/>
    </location>
</feature>
<dbReference type="PANTHER" id="PTHR48041:SF56">
    <property type="entry name" value="ABC TRANSPORTER G FAMILY MEMBER 25"/>
    <property type="match status" value="1"/>
</dbReference>
<dbReference type="PANTHER" id="PTHR48041">
    <property type="entry name" value="ABC TRANSPORTER G FAMILY MEMBER 28"/>
    <property type="match status" value="1"/>
</dbReference>
<protein>
    <submittedName>
        <fullName evidence="7">ABC transporter G family member 25</fullName>
    </submittedName>
</protein>
<keyword evidence="2" id="KW-0813">Transport</keyword>
<evidence type="ECO:0000313" key="8">
    <source>
        <dbReference type="Proteomes" id="UP001289374"/>
    </source>
</evidence>
<evidence type="ECO:0000313" key="7">
    <source>
        <dbReference type="EMBL" id="KAK4387259.1"/>
    </source>
</evidence>
<keyword evidence="5 6" id="KW-0472">Membrane</keyword>
<dbReference type="GO" id="GO:0005886">
    <property type="term" value="C:plasma membrane"/>
    <property type="evidence" value="ECO:0007669"/>
    <property type="project" value="TreeGrafter"/>
</dbReference>
<keyword evidence="8" id="KW-1185">Reference proteome</keyword>
<evidence type="ECO:0000256" key="3">
    <source>
        <dbReference type="ARBA" id="ARBA00022692"/>
    </source>
</evidence>
<keyword evidence="3 6" id="KW-0812">Transmembrane</keyword>
<sequence length="384" mass="42328">MQFVDVSFTVKQLHDRTTKCSRAVFRRIPQFTLFKNGILKGITGMAEPGKVLAPRPSGSGKSTLLNALAASEKLCVLLLAKAAKFSTQNQKDSHRESVISELGSGAGVWRGKTVVTSVHQPSSRVYQIFDELLCCRREVYVLGKGREAMGYFESIGFSPSFPMNPTDFLLDLANGPPWPSILHLHLLGRLPFHQCSIRISSRPSHLYQGTCIGYVHIIILFHGPDHRRPADGAYPPNHFPHRNVLDDRIKTPTLCICIDTDGGARVRAGLSRTRLALGALIMDAKKASTVVTVTMLAFVLTGLSSIFHVMDKVCFTTFYTYRLLIKVQYGRKSVSSLLGCSSSSSSSGLGDNGWISHHLQLSSIKTSEARHERQCVWGYCSSCL</sequence>
<comment type="subcellular location">
    <subcellularLocation>
        <location evidence="1">Membrane</location>
        <topology evidence="1">Multi-pass membrane protein</topology>
    </subcellularLocation>
</comment>
<evidence type="ECO:0000256" key="5">
    <source>
        <dbReference type="ARBA" id="ARBA00023136"/>
    </source>
</evidence>
<evidence type="ECO:0000256" key="6">
    <source>
        <dbReference type="SAM" id="Phobius"/>
    </source>
</evidence>
<keyword evidence="4 6" id="KW-1133">Transmembrane helix</keyword>
<evidence type="ECO:0000256" key="2">
    <source>
        <dbReference type="ARBA" id="ARBA00022448"/>
    </source>
</evidence>
<reference evidence="7" key="1">
    <citation type="submission" date="2020-06" db="EMBL/GenBank/DDBJ databases">
        <authorList>
            <person name="Li T."/>
            <person name="Hu X."/>
            <person name="Zhang T."/>
            <person name="Song X."/>
            <person name="Zhang H."/>
            <person name="Dai N."/>
            <person name="Sheng W."/>
            <person name="Hou X."/>
            <person name="Wei L."/>
        </authorList>
    </citation>
    <scope>NUCLEOTIDE SEQUENCE</scope>
    <source>
        <strain evidence="7">K16</strain>
        <tissue evidence="7">Leaf</tissue>
    </source>
</reference>
<reference evidence="7" key="2">
    <citation type="journal article" date="2024" name="Plant">
        <title>Genomic evolution and insights into agronomic trait innovations of Sesamum species.</title>
        <authorList>
            <person name="Miao H."/>
            <person name="Wang L."/>
            <person name="Qu L."/>
            <person name="Liu H."/>
            <person name="Sun Y."/>
            <person name="Le M."/>
            <person name="Wang Q."/>
            <person name="Wei S."/>
            <person name="Zheng Y."/>
            <person name="Lin W."/>
            <person name="Duan Y."/>
            <person name="Cao H."/>
            <person name="Xiong S."/>
            <person name="Wang X."/>
            <person name="Wei L."/>
            <person name="Li C."/>
            <person name="Ma Q."/>
            <person name="Ju M."/>
            <person name="Zhao R."/>
            <person name="Li G."/>
            <person name="Mu C."/>
            <person name="Tian Q."/>
            <person name="Mei H."/>
            <person name="Zhang T."/>
            <person name="Gao T."/>
            <person name="Zhang H."/>
        </authorList>
    </citation>
    <scope>NUCLEOTIDE SEQUENCE</scope>
    <source>
        <strain evidence="7">K16</strain>
    </source>
</reference>
<comment type="caution">
    <text evidence="7">The sequence shown here is derived from an EMBL/GenBank/DDBJ whole genome shotgun (WGS) entry which is preliminary data.</text>
</comment>
<evidence type="ECO:0000256" key="1">
    <source>
        <dbReference type="ARBA" id="ARBA00004141"/>
    </source>
</evidence>
<accession>A0AAE2BJ58</accession>